<accession>A0ABQ9GTN1</accession>
<feature type="region of interest" description="Disordered" evidence="1">
    <location>
        <begin position="1"/>
        <end position="24"/>
    </location>
</feature>
<reference evidence="2 3" key="1">
    <citation type="submission" date="2023-02" db="EMBL/GenBank/DDBJ databases">
        <title>LHISI_Scaffold_Assembly.</title>
        <authorList>
            <person name="Stuart O.P."/>
            <person name="Cleave R."/>
            <person name="Magrath M.J.L."/>
            <person name="Mikheyev A.S."/>
        </authorList>
    </citation>
    <scope>NUCLEOTIDE SEQUENCE [LARGE SCALE GENOMIC DNA]</scope>
    <source>
        <strain evidence="2">Daus_M_001</strain>
        <tissue evidence="2">Leg muscle</tissue>
    </source>
</reference>
<evidence type="ECO:0000313" key="2">
    <source>
        <dbReference type="EMBL" id="KAJ8875370.1"/>
    </source>
</evidence>
<organism evidence="2 3">
    <name type="scientific">Dryococelus australis</name>
    <dbReference type="NCBI Taxonomy" id="614101"/>
    <lineage>
        <taxon>Eukaryota</taxon>
        <taxon>Metazoa</taxon>
        <taxon>Ecdysozoa</taxon>
        <taxon>Arthropoda</taxon>
        <taxon>Hexapoda</taxon>
        <taxon>Insecta</taxon>
        <taxon>Pterygota</taxon>
        <taxon>Neoptera</taxon>
        <taxon>Polyneoptera</taxon>
        <taxon>Phasmatodea</taxon>
        <taxon>Verophasmatodea</taxon>
        <taxon>Anareolatae</taxon>
        <taxon>Phasmatidae</taxon>
        <taxon>Eurycanthinae</taxon>
        <taxon>Dryococelus</taxon>
    </lineage>
</organism>
<keyword evidence="3" id="KW-1185">Reference proteome</keyword>
<protein>
    <submittedName>
        <fullName evidence="2">Uncharacterized protein</fullName>
    </submittedName>
</protein>
<dbReference type="EMBL" id="JARBHB010000009">
    <property type="protein sequence ID" value="KAJ8875370.1"/>
    <property type="molecule type" value="Genomic_DNA"/>
</dbReference>
<dbReference type="Proteomes" id="UP001159363">
    <property type="component" value="Chromosome 8"/>
</dbReference>
<sequence>MKGWGKWDIPEETHRPTSSSGTILTCKNLVTRPGNEPGSPWWESSRLTVQPPWPRHCAQSKRCRGGLVVRVLASNSGEQGSIPGGRCSWLAGFFEDMPFLPPLHSGAAAYSLHITLIDSQSRPR</sequence>
<evidence type="ECO:0000256" key="1">
    <source>
        <dbReference type="SAM" id="MobiDB-lite"/>
    </source>
</evidence>
<gene>
    <name evidence="2" type="ORF">PR048_023265</name>
</gene>
<proteinExistence type="predicted"/>
<name>A0ABQ9GTN1_9NEOP</name>
<evidence type="ECO:0000313" key="3">
    <source>
        <dbReference type="Proteomes" id="UP001159363"/>
    </source>
</evidence>
<comment type="caution">
    <text evidence="2">The sequence shown here is derived from an EMBL/GenBank/DDBJ whole genome shotgun (WGS) entry which is preliminary data.</text>
</comment>